<feature type="repeat" description="WD" evidence="3">
    <location>
        <begin position="332"/>
        <end position="364"/>
    </location>
</feature>
<feature type="repeat" description="WD" evidence="3">
    <location>
        <begin position="161"/>
        <end position="202"/>
    </location>
</feature>
<name>A0A0C9TWX7_PAXIN</name>
<dbReference type="AlphaFoldDB" id="A0A0C9TWX7"/>
<dbReference type="Proteomes" id="UP000053647">
    <property type="component" value="Unassembled WGS sequence"/>
</dbReference>
<accession>A0A0C9TWX7</accession>
<evidence type="ECO:0000313" key="5">
    <source>
        <dbReference type="Proteomes" id="UP000053647"/>
    </source>
</evidence>
<keyword evidence="2" id="KW-0677">Repeat</keyword>
<keyword evidence="1 3" id="KW-0853">WD repeat</keyword>
<feature type="repeat" description="WD" evidence="3">
    <location>
        <begin position="77"/>
        <end position="118"/>
    </location>
</feature>
<evidence type="ECO:0000256" key="1">
    <source>
        <dbReference type="ARBA" id="ARBA00022574"/>
    </source>
</evidence>
<organism evidence="4 5">
    <name type="scientific">Paxillus involutus ATCC 200175</name>
    <dbReference type="NCBI Taxonomy" id="664439"/>
    <lineage>
        <taxon>Eukaryota</taxon>
        <taxon>Fungi</taxon>
        <taxon>Dikarya</taxon>
        <taxon>Basidiomycota</taxon>
        <taxon>Agaricomycotina</taxon>
        <taxon>Agaricomycetes</taxon>
        <taxon>Agaricomycetidae</taxon>
        <taxon>Boletales</taxon>
        <taxon>Paxilineae</taxon>
        <taxon>Paxillaceae</taxon>
        <taxon>Paxillus</taxon>
    </lineage>
</organism>
<dbReference type="Pfam" id="PF00400">
    <property type="entry name" value="WD40"/>
    <property type="match status" value="5"/>
</dbReference>
<reference evidence="4 5" key="1">
    <citation type="submission" date="2014-06" db="EMBL/GenBank/DDBJ databases">
        <authorList>
            <consortium name="DOE Joint Genome Institute"/>
            <person name="Kuo A."/>
            <person name="Kohler A."/>
            <person name="Nagy L.G."/>
            <person name="Floudas D."/>
            <person name="Copeland A."/>
            <person name="Barry K.W."/>
            <person name="Cichocki N."/>
            <person name="Veneault-Fourrey C."/>
            <person name="LaButti K."/>
            <person name="Lindquist E.A."/>
            <person name="Lipzen A."/>
            <person name="Lundell T."/>
            <person name="Morin E."/>
            <person name="Murat C."/>
            <person name="Sun H."/>
            <person name="Tunlid A."/>
            <person name="Henrissat B."/>
            <person name="Grigoriev I.V."/>
            <person name="Hibbett D.S."/>
            <person name="Martin F."/>
            <person name="Nordberg H.P."/>
            <person name="Cantor M.N."/>
            <person name="Hua S.X."/>
        </authorList>
    </citation>
    <scope>NUCLEOTIDE SEQUENCE [LARGE SCALE GENOMIC DNA]</scope>
    <source>
        <strain evidence="4 5">ATCC 200175</strain>
    </source>
</reference>
<feature type="repeat" description="WD" evidence="3">
    <location>
        <begin position="119"/>
        <end position="160"/>
    </location>
</feature>
<evidence type="ECO:0008006" key="6">
    <source>
        <dbReference type="Google" id="ProtNLM"/>
    </source>
</evidence>
<dbReference type="PRINTS" id="PR00320">
    <property type="entry name" value="GPROTEINBRPT"/>
</dbReference>
<dbReference type="CDD" id="cd00200">
    <property type="entry name" value="WD40"/>
    <property type="match status" value="1"/>
</dbReference>
<proteinExistence type="predicted"/>
<evidence type="ECO:0000256" key="2">
    <source>
        <dbReference type="ARBA" id="ARBA00022737"/>
    </source>
</evidence>
<sequence>MSGSSRSVSSESARVPSVVASASSLSVFSENATALPSVDMSTSVSSESARVSSFVSSASSQSVFWENANHRVPVQVFEGDENMVVCVRFYPDENKLVSGSRDGTLRIWDRKTGAVLEVLSGHTTTVCDVDVSQDGKMVVSGSHDKTIRIWDGESGEAMHVFEGHEDGVWSVEFSRDSTRVMSGSWDGTVQVLSVETGERAFEPIQCHDSVRCVRYSPSGDRIASGASGLQIWDAATGSGILSIRRDLSEVALVTSLVWTADSNHIIGDCGDTYITLWDSHNGDQLRTWKAYDHANMITTFSLSPTGTHLVTSNWLEKRAFVFDISTGEQVAVFKHARRSHGIAYSPSGKYIATGCRDTKVYVWEAPAFEDPLTK</sequence>
<keyword evidence="5" id="KW-1185">Reference proteome</keyword>
<dbReference type="EMBL" id="KN819340">
    <property type="protein sequence ID" value="KIJ14778.1"/>
    <property type="molecule type" value="Genomic_DNA"/>
</dbReference>
<protein>
    <recommendedName>
        <fullName evidence="6">WD40 repeat-like protein</fullName>
    </recommendedName>
</protein>
<dbReference type="InterPro" id="IPR001680">
    <property type="entry name" value="WD40_rpt"/>
</dbReference>
<dbReference type="PROSITE" id="PS50082">
    <property type="entry name" value="WD_REPEATS_2"/>
    <property type="match status" value="5"/>
</dbReference>
<dbReference type="PROSITE" id="PS50294">
    <property type="entry name" value="WD_REPEATS_REGION"/>
    <property type="match status" value="4"/>
</dbReference>
<evidence type="ECO:0000256" key="3">
    <source>
        <dbReference type="PROSITE-ProRule" id="PRU00221"/>
    </source>
</evidence>
<dbReference type="PANTHER" id="PTHR19879">
    <property type="entry name" value="TRANSCRIPTION INITIATION FACTOR TFIID"/>
    <property type="match status" value="1"/>
</dbReference>
<dbReference type="HOGENOM" id="CLU_000288_57_33_1"/>
<feature type="repeat" description="WD" evidence="3">
    <location>
        <begin position="253"/>
        <end position="287"/>
    </location>
</feature>
<gene>
    <name evidence="4" type="ORF">PAXINDRAFT_169460</name>
</gene>
<reference evidence="5" key="2">
    <citation type="submission" date="2015-01" db="EMBL/GenBank/DDBJ databases">
        <title>Evolutionary Origins and Diversification of the Mycorrhizal Mutualists.</title>
        <authorList>
            <consortium name="DOE Joint Genome Institute"/>
            <consortium name="Mycorrhizal Genomics Consortium"/>
            <person name="Kohler A."/>
            <person name="Kuo A."/>
            <person name="Nagy L.G."/>
            <person name="Floudas D."/>
            <person name="Copeland A."/>
            <person name="Barry K.W."/>
            <person name="Cichocki N."/>
            <person name="Veneault-Fourrey C."/>
            <person name="LaButti K."/>
            <person name="Lindquist E.A."/>
            <person name="Lipzen A."/>
            <person name="Lundell T."/>
            <person name="Morin E."/>
            <person name="Murat C."/>
            <person name="Riley R."/>
            <person name="Ohm R."/>
            <person name="Sun H."/>
            <person name="Tunlid A."/>
            <person name="Henrissat B."/>
            <person name="Grigoriev I.V."/>
            <person name="Hibbett D.S."/>
            <person name="Martin F."/>
        </authorList>
    </citation>
    <scope>NUCLEOTIDE SEQUENCE [LARGE SCALE GENOMIC DNA]</scope>
    <source>
        <strain evidence="5">ATCC 200175</strain>
    </source>
</reference>
<dbReference type="InterPro" id="IPR015943">
    <property type="entry name" value="WD40/YVTN_repeat-like_dom_sf"/>
</dbReference>
<feature type="non-terminal residue" evidence="4">
    <location>
        <position position="374"/>
    </location>
</feature>
<dbReference type="InterPro" id="IPR020472">
    <property type="entry name" value="WD40_PAC1"/>
</dbReference>
<dbReference type="OrthoDB" id="6262491at2759"/>
<dbReference type="PANTHER" id="PTHR19879:SF9">
    <property type="entry name" value="TRANSCRIPTION INITIATION FACTOR TFIID SUBUNIT 5"/>
    <property type="match status" value="1"/>
</dbReference>
<dbReference type="SMART" id="SM00320">
    <property type="entry name" value="WD40"/>
    <property type="match status" value="7"/>
</dbReference>
<dbReference type="InterPro" id="IPR036322">
    <property type="entry name" value="WD40_repeat_dom_sf"/>
</dbReference>
<evidence type="ECO:0000313" key="4">
    <source>
        <dbReference type="EMBL" id="KIJ14778.1"/>
    </source>
</evidence>
<dbReference type="Gene3D" id="2.130.10.10">
    <property type="entry name" value="YVTN repeat-like/Quinoprotein amine dehydrogenase"/>
    <property type="match status" value="3"/>
</dbReference>
<dbReference type="SUPFAM" id="SSF50978">
    <property type="entry name" value="WD40 repeat-like"/>
    <property type="match status" value="1"/>
</dbReference>